<keyword evidence="2" id="KW-1185">Reference proteome</keyword>
<accession>A0A653C4I1</accession>
<dbReference type="Proteomes" id="UP000410492">
    <property type="component" value="Unassembled WGS sequence"/>
</dbReference>
<evidence type="ECO:0000313" key="1">
    <source>
        <dbReference type="EMBL" id="VEN42837.1"/>
    </source>
</evidence>
<protein>
    <submittedName>
        <fullName evidence="1">Uncharacterized protein</fullName>
    </submittedName>
</protein>
<name>A0A653C4I1_CALMS</name>
<proteinExistence type="predicted"/>
<gene>
    <name evidence="1" type="ORF">CALMAC_LOCUS6187</name>
</gene>
<dbReference type="EMBL" id="CAACVG010006964">
    <property type="protein sequence ID" value="VEN42837.1"/>
    <property type="molecule type" value="Genomic_DNA"/>
</dbReference>
<dbReference type="AlphaFoldDB" id="A0A653C4I1"/>
<reference evidence="1 2" key="1">
    <citation type="submission" date="2019-01" db="EMBL/GenBank/DDBJ databases">
        <authorList>
            <person name="Sayadi A."/>
        </authorList>
    </citation>
    <scope>NUCLEOTIDE SEQUENCE [LARGE SCALE GENOMIC DNA]</scope>
</reference>
<sequence>MNTYNIHTCYMLFCLKDFLKNLFIQMKLS</sequence>
<evidence type="ECO:0000313" key="2">
    <source>
        <dbReference type="Proteomes" id="UP000410492"/>
    </source>
</evidence>
<organism evidence="1 2">
    <name type="scientific">Callosobruchus maculatus</name>
    <name type="common">Southern cowpea weevil</name>
    <name type="synonym">Pulse bruchid</name>
    <dbReference type="NCBI Taxonomy" id="64391"/>
    <lineage>
        <taxon>Eukaryota</taxon>
        <taxon>Metazoa</taxon>
        <taxon>Ecdysozoa</taxon>
        <taxon>Arthropoda</taxon>
        <taxon>Hexapoda</taxon>
        <taxon>Insecta</taxon>
        <taxon>Pterygota</taxon>
        <taxon>Neoptera</taxon>
        <taxon>Endopterygota</taxon>
        <taxon>Coleoptera</taxon>
        <taxon>Polyphaga</taxon>
        <taxon>Cucujiformia</taxon>
        <taxon>Chrysomeloidea</taxon>
        <taxon>Chrysomelidae</taxon>
        <taxon>Bruchinae</taxon>
        <taxon>Bruchini</taxon>
        <taxon>Callosobruchus</taxon>
    </lineage>
</organism>